<name>A0ABV7YN58_9ACTN</name>
<evidence type="ECO:0000256" key="1">
    <source>
        <dbReference type="SAM" id="MobiDB-lite"/>
    </source>
</evidence>
<feature type="region of interest" description="Disordered" evidence="1">
    <location>
        <begin position="163"/>
        <end position="202"/>
    </location>
</feature>
<dbReference type="SMART" id="SM00857">
    <property type="entry name" value="Resolvase"/>
    <property type="match status" value="1"/>
</dbReference>
<accession>A0ABV7YN58</accession>
<feature type="compositionally biased region" description="Basic and acidic residues" evidence="1">
    <location>
        <begin position="337"/>
        <end position="346"/>
    </location>
</feature>
<gene>
    <name evidence="4" type="ORF">ACFOUW_32355</name>
</gene>
<dbReference type="SUPFAM" id="SSF53041">
    <property type="entry name" value="Resolvase-like"/>
    <property type="match status" value="1"/>
</dbReference>
<dbReference type="Pfam" id="PF07508">
    <property type="entry name" value="Recombinase"/>
    <property type="match status" value="1"/>
</dbReference>
<dbReference type="Proteomes" id="UP001595699">
    <property type="component" value="Unassembled WGS sequence"/>
</dbReference>
<evidence type="ECO:0000313" key="4">
    <source>
        <dbReference type="EMBL" id="MFC3765565.1"/>
    </source>
</evidence>
<dbReference type="RefSeq" id="WP_205116612.1">
    <property type="nucleotide sequence ID" value="NZ_JAFBCM010000001.1"/>
</dbReference>
<evidence type="ECO:0000259" key="3">
    <source>
        <dbReference type="PROSITE" id="PS51737"/>
    </source>
</evidence>
<comment type="caution">
    <text evidence="4">The sequence shown here is derived from an EMBL/GenBank/DDBJ whole genome shotgun (WGS) entry which is preliminary data.</text>
</comment>
<dbReference type="PROSITE" id="PS51737">
    <property type="entry name" value="RECOMBINASE_DNA_BIND"/>
    <property type="match status" value="1"/>
</dbReference>
<dbReference type="InterPro" id="IPR050639">
    <property type="entry name" value="SSR_resolvase"/>
</dbReference>
<proteinExistence type="predicted"/>
<dbReference type="Gene3D" id="3.90.1750.20">
    <property type="entry name" value="Putative Large Serine Recombinase, Chain B, Domain 2"/>
    <property type="match status" value="1"/>
</dbReference>
<reference evidence="5" key="1">
    <citation type="journal article" date="2019" name="Int. J. Syst. Evol. Microbiol.">
        <title>The Global Catalogue of Microorganisms (GCM) 10K type strain sequencing project: providing services to taxonomists for standard genome sequencing and annotation.</title>
        <authorList>
            <consortium name="The Broad Institute Genomics Platform"/>
            <consortium name="The Broad Institute Genome Sequencing Center for Infectious Disease"/>
            <person name="Wu L."/>
            <person name="Ma J."/>
        </authorList>
    </citation>
    <scope>NUCLEOTIDE SEQUENCE [LARGE SCALE GENOMIC DNA]</scope>
    <source>
        <strain evidence="5">CGMCC 4.7241</strain>
    </source>
</reference>
<feature type="compositionally biased region" description="Basic and acidic residues" evidence="1">
    <location>
        <begin position="166"/>
        <end position="179"/>
    </location>
</feature>
<evidence type="ECO:0000259" key="2">
    <source>
        <dbReference type="PROSITE" id="PS51736"/>
    </source>
</evidence>
<dbReference type="InterPro" id="IPR006119">
    <property type="entry name" value="Resolv_N"/>
</dbReference>
<dbReference type="InterPro" id="IPR038109">
    <property type="entry name" value="DNA_bind_recomb_sf"/>
</dbReference>
<dbReference type="Gene3D" id="3.40.50.1390">
    <property type="entry name" value="Resolvase, N-terminal catalytic domain"/>
    <property type="match status" value="1"/>
</dbReference>
<dbReference type="InterPro" id="IPR011109">
    <property type="entry name" value="DNA_bind_recombinase_dom"/>
</dbReference>
<dbReference type="CDD" id="cd00338">
    <property type="entry name" value="Ser_Recombinase"/>
    <property type="match status" value="1"/>
</dbReference>
<evidence type="ECO:0000313" key="5">
    <source>
        <dbReference type="Proteomes" id="UP001595699"/>
    </source>
</evidence>
<organism evidence="4 5">
    <name type="scientific">Tenggerimyces flavus</name>
    <dbReference type="NCBI Taxonomy" id="1708749"/>
    <lineage>
        <taxon>Bacteria</taxon>
        <taxon>Bacillati</taxon>
        <taxon>Actinomycetota</taxon>
        <taxon>Actinomycetes</taxon>
        <taxon>Propionibacteriales</taxon>
        <taxon>Nocardioidaceae</taxon>
        <taxon>Tenggerimyces</taxon>
    </lineage>
</organism>
<dbReference type="InterPro" id="IPR036162">
    <property type="entry name" value="Resolvase-like_N_sf"/>
</dbReference>
<dbReference type="PANTHER" id="PTHR30461:SF23">
    <property type="entry name" value="DNA RECOMBINASE-RELATED"/>
    <property type="match status" value="1"/>
</dbReference>
<feature type="domain" description="Recombinase" evidence="3">
    <location>
        <begin position="196"/>
        <end position="311"/>
    </location>
</feature>
<dbReference type="PANTHER" id="PTHR30461">
    <property type="entry name" value="DNA-INVERTASE FROM LAMBDOID PROPHAGE"/>
    <property type="match status" value="1"/>
</dbReference>
<dbReference type="PROSITE" id="PS51736">
    <property type="entry name" value="RECOMBINASES_3"/>
    <property type="match status" value="1"/>
</dbReference>
<protein>
    <submittedName>
        <fullName evidence="4">Recombinase family protein</fullName>
    </submittedName>
</protein>
<dbReference type="EMBL" id="JBHRZH010000041">
    <property type="protein sequence ID" value="MFC3765565.1"/>
    <property type="molecule type" value="Genomic_DNA"/>
</dbReference>
<feature type="domain" description="Resolvase/invertase-type recombinase catalytic" evidence="2">
    <location>
        <begin position="39"/>
        <end position="186"/>
    </location>
</feature>
<keyword evidence="5" id="KW-1185">Reference proteome</keyword>
<feature type="region of interest" description="Disordered" evidence="1">
    <location>
        <begin position="312"/>
        <end position="350"/>
    </location>
</feature>
<sequence length="551" mass="60558">MNDVMVDELQEPQLAEDAADTESVLDALLGTISRGAMPGSGVYVRISLDRTGAGLGVARQLKAAVELCQRQGMPIFDVYIDNDVSATSRKPRKQWLRMLADIEAGKVDAIVCWHVDRLTRSPRELEQVIDLHDQRGVRLATCTGEIDLATPTGRMVARMLGAAARQEVEHKGERQKEQQRQAAEAGKVHPTGHLRPFGWAASGDPTIVEDEAEVVRDMATRILAGESRASVARSLNAQGITTTTGRQWTVLAVKNLLLQARLSGRREYNPVERGKTKAPLGEIVADNAFPAIITPAQSDQLRALLTRTTTTTATTTTGTSGGKAKGGKAKKGAAAISRDEGREPRSTRGQGRTYLYSGILRHVGEDCNTGLRGRIHNGHKRYQCLKEPGRGGCNKVAIRAHLVEAQVRKLICTALDRPAFYQRLLRAATKGAADPDKVAKELRAIDAKREELAEAWANDEMTRKEWLAARNRLDARADKLTRQLATNEHAVALLEFAKMEGDVWHRFEALSFGGKRALVQACVDHIKVNPTDPTKPRKVFDPSRIVPEWRV</sequence>
<dbReference type="Pfam" id="PF00239">
    <property type="entry name" value="Resolvase"/>
    <property type="match status" value="1"/>
</dbReference>